<dbReference type="AlphaFoldDB" id="A0A562DJE9"/>
<dbReference type="EMBL" id="VLJT01000050">
    <property type="protein sequence ID" value="TWH09798.1"/>
    <property type="molecule type" value="Genomic_DNA"/>
</dbReference>
<reference evidence="2 3" key="1">
    <citation type="submission" date="2019-07" db="EMBL/GenBank/DDBJ databases">
        <title>Genome sequencing of lignin-degrading bacterial isolates.</title>
        <authorList>
            <person name="Gladden J."/>
        </authorList>
    </citation>
    <scope>NUCLEOTIDE SEQUENCE [LARGE SCALE GENOMIC DNA]</scope>
    <source>
        <strain evidence="2 3">J45</strain>
    </source>
</reference>
<organism evidence="2 3">
    <name type="scientific">Rhodococcus rhodochrous J45</name>
    <dbReference type="NCBI Taxonomy" id="935266"/>
    <lineage>
        <taxon>Bacteria</taxon>
        <taxon>Bacillati</taxon>
        <taxon>Actinomycetota</taxon>
        <taxon>Actinomycetes</taxon>
        <taxon>Mycobacteriales</taxon>
        <taxon>Nocardiaceae</taxon>
        <taxon>Rhodococcus</taxon>
    </lineage>
</organism>
<feature type="region of interest" description="Disordered" evidence="1">
    <location>
        <begin position="92"/>
        <end position="111"/>
    </location>
</feature>
<protein>
    <submittedName>
        <fullName evidence="2">Uncharacterized protein</fullName>
    </submittedName>
</protein>
<accession>A0A562DJE9</accession>
<evidence type="ECO:0000313" key="3">
    <source>
        <dbReference type="Proteomes" id="UP000317573"/>
    </source>
</evidence>
<evidence type="ECO:0000256" key="1">
    <source>
        <dbReference type="SAM" id="MobiDB-lite"/>
    </source>
</evidence>
<dbReference type="Proteomes" id="UP000317573">
    <property type="component" value="Unassembled WGS sequence"/>
</dbReference>
<gene>
    <name evidence="2" type="ORF">L618_000500001180</name>
</gene>
<evidence type="ECO:0000313" key="2">
    <source>
        <dbReference type="EMBL" id="TWH09798.1"/>
    </source>
</evidence>
<comment type="caution">
    <text evidence="2">The sequence shown here is derived from an EMBL/GenBank/DDBJ whole genome shotgun (WGS) entry which is preliminary data.</text>
</comment>
<sequence>MATVRTADTEDVPTDRMRLFTLSAAAVYVAGTFPMIRAGIAPYANPTSVLQIAATTARPRTDPVNSSPFVYPGAMIRQPTSSVVFGPLRAESFPPMGTPSSDHPAPCTDLS</sequence>
<name>A0A562DJE9_RHORH</name>
<proteinExistence type="predicted"/>